<evidence type="ECO:0008006" key="4">
    <source>
        <dbReference type="Google" id="ProtNLM"/>
    </source>
</evidence>
<organism evidence="2 3">
    <name type="scientific">Jannaschia ovalis</name>
    <dbReference type="NCBI Taxonomy" id="3038773"/>
    <lineage>
        <taxon>Bacteria</taxon>
        <taxon>Pseudomonadati</taxon>
        <taxon>Pseudomonadota</taxon>
        <taxon>Alphaproteobacteria</taxon>
        <taxon>Rhodobacterales</taxon>
        <taxon>Roseobacteraceae</taxon>
        <taxon>Jannaschia</taxon>
    </lineage>
</organism>
<feature type="region of interest" description="Disordered" evidence="1">
    <location>
        <begin position="65"/>
        <end position="111"/>
    </location>
</feature>
<evidence type="ECO:0000313" key="2">
    <source>
        <dbReference type="EMBL" id="WGH77833.1"/>
    </source>
</evidence>
<protein>
    <recommendedName>
        <fullName evidence="4">Type IV pilus biogenesis</fullName>
    </recommendedName>
</protein>
<dbReference type="Proteomes" id="UP001243420">
    <property type="component" value="Chromosome"/>
</dbReference>
<evidence type="ECO:0000313" key="3">
    <source>
        <dbReference type="Proteomes" id="UP001243420"/>
    </source>
</evidence>
<gene>
    <name evidence="2" type="ORF">P8627_12425</name>
</gene>
<dbReference type="EMBL" id="CP122537">
    <property type="protein sequence ID" value="WGH77833.1"/>
    <property type="molecule type" value="Genomic_DNA"/>
</dbReference>
<keyword evidence="3" id="KW-1185">Reference proteome</keyword>
<reference evidence="2 3" key="1">
    <citation type="submission" date="2023-04" db="EMBL/GenBank/DDBJ databases">
        <title>Jannaschia ovalis sp. nov., a marine bacterium isolated from sea tidal flat.</title>
        <authorList>
            <person name="Kwon D.Y."/>
            <person name="Kim J.-J."/>
        </authorList>
    </citation>
    <scope>NUCLEOTIDE SEQUENCE [LARGE SCALE GENOMIC DNA]</scope>
    <source>
        <strain evidence="2 3">GRR-S6-38</strain>
    </source>
</reference>
<accession>A0ABY8LCB8</accession>
<feature type="compositionally biased region" description="Low complexity" evidence="1">
    <location>
        <begin position="350"/>
        <end position="360"/>
    </location>
</feature>
<proteinExistence type="predicted"/>
<evidence type="ECO:0000256" key="1">
    <source>
        <dbReference type="SAM" id="MobiDB-lite"/>
    </source>
</evidence>
<feature type="region of interest" description="Disordered" evidence="1">
    <location>
        <begin position="342"/>
        <end position="371"/>
    </location>
</feature>
<sequence>MRKLGLYLTIGLLLLLALIGLVAGLTGSEPERVTDPDPAEPAVAGLAAPAAEDAPTEADLAALLPPPMTEASPLPDIAAPPLPLPGATPEEIAEDADPESDTPPDADGAPIESFAARGSFAAPPPPAAPEPGTSEEIYLASIDPVVVNEDAVSLSAVAPPTDGFSPQTLPAPPGTEFETTAEGLVVPTPDGTLAPGGYTLVLGRPDVMPAPRPAAEAAASQSNARLAADAALRRVRPSPRPEDAAEQIERQSFGGLTRAEITRVKPSPRPTRIAALAERAVAETARQDAAAEAAAVAASASLASQRETVVAPEGPVSDLALAASERPRTRPRTVERAAARIVTQRRERASAAPAPARQASGSQTIRSAGGSVSRAATEDNVIRLNRINLIGVYGRPSARRALVRLANGRYVKVEVGDRLDRGRVVAIGDAELVYQKGGRNVALRMPNA</sequence>
<feature type="compositionally biased region" description="Acidic residues" evidence="1">
    <location>
        <begin position="91"/>
        <end position="104"/>
    </location>
</feature>
<name>A0ABY8LCB8_9RHOB</name>
<dbReference type="RefSeq" id="WP_279964447.1">
    <property type="nucleotide sequence ID" value="NZ_CP122537.1"/>
</dbReference>